<dbReference type="Pfam" id="PF04965">
    <property type="entry name" value="GPW_gp25"/>
    <property type="match status" value="1"/>
</dbReference>
<protein>
    <submittedName>
        <fullName evidence="2">GPW/gp25 family protein</fullName>
    </submittedName>
</protein>
<dbReference type="EMBL" id="JBHMEP010000006">
    <property type="protein sequence ID" value="MFB9136715.1"/>
    <property type="molecule type" value="Genomic_DNA"/>
</dbReference>
<reference evidence="2 3" key="1">
    <citation type="submission" date="2024-09" db="EMBL/GenBank/DDBJ databases">
        <authorList>
            <person name="Sun Q."/>
            <person name="Mori K."/>
        </authorList>
    </citation>
    <scope>NUCLEOTIDE SEQUENCE [LARGE SCALE GENOMIC DNA]</scope>
    <source>
        <strain evidence="2 3">CECT 8064</strain>
    </source>
</reference>
<dbReference type="InterPro" id="IPR007048">
    <property type="entry name" value="IraD/Gp25-like"/>
</dbReference>
<evidence type="ECO:0000259" key="1">
    <source>
        <dbReference type="Pfam" id="PF04965"/>
    </source>
</evidence>
<dbReference type="Gene3D" id="3.10.450.40">
    <property type="match status" value="1"/>
</dbReference>
<organism evidence="2 3">
    <name type="scientific">Vibrio olivae</name>
    <dbReference type="NCBI Taxonomy" id="1243002"/>
    <lineage>
        <taxon>Bacteria</taxon>
        <taxon>Pseudomonadati</taxon>
        <taxon>Pseudomonadota</taxon>
        <taxon>Gammaproteobacteria</taxon>
        <taxon>Vibrionales</taxon>
        <taxon>Vibrionaceae</taxon>
        <taxon>Vibrio</taxon>
    </lineage>
</organism>
<accession>A0ABV5HR34</accession>
<comment type="caution">
    <text evidence="2">The sequence shown here is derived from an EMBL/GenBank/DDBJ whole genome shotgun (WGS) entry which is preliminary data.</text>
</comment>
<evidence type="ECO:0000313" key="2">
    <source>
        <dbReference type="EMBL" id="MFB9136715.1"/>
    </source>
</evidence>
<dbReference type="RefSeq" id="WP_390195101.1">
    <property type="nucleotide sequence ID" value="NZ_JBHMEP010000006.1"/>
</dbReference>
<dbReference type="SUPFAM" id="SSF160719">
    <property type="entry name" value="gpW/gp25-like"/>
    <property type="match status" value="1"/>
</dbReference>
<evidence type="ECO:0000313" key="3">
    <source>
        <dbReference type="Proteomes" id="UP001589645"/>
    </source>
</evidence>
<gene>
    <name evidence="2" type="ORF">ACFFUV_17240</name>
</gene>
<keyword evidence="3" id="KW-1185">Reference proteome</keyword>
<sequence>MIGMDMNTGKRLSGVEHLKQSIRKLLSTPLGSRVMRRNYGSKLFELIDNPTNPETVADIISATAEALNTWEPRIRVNRVEVRSASKGKVTLAITGIYLPNGESITMEGIQIE</sequence>
<dbReference type="Proteomes" id="UP001589645">
    <property type="component" value="Unassembled WGS sequence"/>
</dbReference>
<feature type="domain" description="IraD/Gp25-like" evidence="1">
    <location>
        <begin position="14"/>
        <end position="94"/>
    </location>
</feature>
<name>A0ABV5HR34_9VIBR</name>
<proteinExistence type="predicted"/>